<accession>A0A7W9GG79</accession>
<dbReference type="GO" id="GO:0006529">
    <property type="term" value="P:asparagine biosynthetic process"/>
    <property type="evidence" value="ECO:0007669"/>
    <property type="project" value="UniProtKB-KW"/>
</dbReference>
<evidence type="ECO:0000256" key="7">
    <source>
        <dbReference type="ARBA" id="ARBA00022962"/>
    </source>
</evidence>
<name>A0A7W9GG79_9ACTN</name>
<dbReference type="InterPro" id="IPR006426">
    <property type="entry name" value="Asn_synth_AEB"/>
</dbReference>
<feature type="domain" description="Glutamine amidotransferase type-2" evidence="11">
    <location>
        <begin position="3"/>
        <end position="218"/>
    </location>
</feature>
<dbReference type="AlphaFoldDB" id="A0A7W9GG79"/>
<evidence type="ECO:0000313" key="13">
    <source>
        <dbReference type="Proteomes" id="UP000579153"/>
    </source>
</evidence>
<keyword evidence="12" id="KW-0436">Ligase</keyword>
<feature type="binding site" evidence="9">
    <location>
        <position position="105"/>
    </location>
    <ligand>
        <name>L-glutamine</name>
        <dbReference type="ChEBI" id="CHEBI:58359"/>
    </ligand>
</feature>
<evidence type="ECO:0000256" key="4">
    <source>
        <dbReference type="ARBA" id="ARBA00022741"/>
    </source>
</evidence>
<dbReference type="GO" id="GO:0005524">
    <property type="term" value="F:ATP binding"/>
    <property type="evidence" value="ECO:0007669"/>
    <property type="project" value="UniProtKB-KW"/>
</dbReference>
<keyword evidence="5 9" id="KW-0067">ATP-binding</keyword>
<proteinExistence type="inferred from homology"/>
<evidence type="ECO:0000259" key="11">
    <source>
        <dbReference type="PROSITE" id="PS51278"/>
    </source>
</evidence>
<dbReference type="SUPFAM" id="SSF52402">
    <property type="entry name" value="Adenine nucleotide alpha hydrolases-like"/>
    <property type="match status" value="1"/>
</dbReference>
<keyword evidence="4 9" id="KW-0547">Nucleotide-binding</keyword>
<feature type="binding site" evidence="9">
    <location>
        <begin position="376"/>
        <end position="377"/>
    </location>
    <ligand>
        <name>ATP</name>
        <dbReference type="ChEBI" id="CHEBI:30616"/>
    </ligand>
</feature>
<dbReference type="NCBIfam" id="TIGR01536">
    <property type="entry name" value="asn_synth_AEB"/>
    <property type="match status" value="1"/>
</dbReference>
<dbReference type="InterPro" id="IPR029055">
    <property type="entry name" value="Ntn_hydrolases_N"/>
</dbReference>
<dbReference type="Proteomes" id="UP000579153">
    <property type="component" value="Unassembled WGS sequence"/>
</dbReference>
<evidence type="ECO:0000256" key="9">
    <source>
        <dbReference type="PIRSR" id="PIRSR001589-2"/>
    </source>
</evidence>
<evidence type="ECO:0000256" key="10">
    <source>
        <dbReference type="PIRSR" id="PIRSR001589-3"/>
    </source>
</evidence>
<dbReference type="GO" id="GO:0005829">
    <property type="term" value="C:cytosol"/>
    <property type="evidence" value="ECO:0007669"/>
    <property type="project" value="TreeGrafter"/>
</dbReference>
<evidence type="ECO:0000256" key="5">
    <source>
        <dbReference type="ARBA" id="ARBA00022840"/>
    </source>
</evidence>
<dbReference type="PROSITE" id="PS51278">
    <property type="entry name" value="GATASE_TYPE_2"/>
    <property type="match status" value="1"/>
</dbReference>
<keyword evidence="13" id="KW-1185">Reference proteome</keyword>
<dbReference type="PANTHER" id="PTHR43284:SF1">
    <property type="entry name" value="ASPARAGINE SYNTHETASE"/>
    <property type="match status" value="1"/>
</dbReference>
<dbReference type="InterPro" id="IPR051786">
    <property type="entry name" value="ASN_synthetase/amidase"/>
</dbReference>
<dbReference type="EMBL" id="JACHMB010000001">
    <property type="protein sequence ID" value="MBB5783113.1"/>
    <property type="molecule type" value="Genomic_DNA"/>
</dbReference>
<protein>
    <recommendedName>
        <fullName evidence="3">asparagine synthase (glutamine-hydrolyzing)</fullName>
        <ecNumber evidence="3">6.3.5.4</ecNumber>
    </recommendedName>
</protein>
<dbReference type="InterPro" id="IPR017932">
    <property type="entry name" value="GATase_2_dom"/>
</dbReference>
<comment type="caution">
    <text evidence="12">The sequence shown here is derived from an EMBL/GenBank/DDBJ whole genome shotgun (WGS) entry which is preliminary data.</text>
</comment>
<evidence type="ECO:0000256" key="2">
    <source>
        <dbReference type="ARBA" id="ARBA00005752"/>
    </source>
</evidence>
<organism evidence="12 13">
    <name type="scientific">Nonomuraea jabiensis</name>
    <dbReference type="NCBI Taxonomy" id="882448"/>
    <lineage>
        <taxon>Bacteria</taxon>
        <taxon>Bacillati</taxon>
        <taxon>Actinomycetota</taxon>
        <taxon>Actinomycetes</taxon>
        <taxon>Streptosporangiales</taxon>
        <taxon>Streptosporangiaceae</taxon>
        <taxon>Nonomuraea</taxon>
    </lineage>
</organism>
<evidence type="ECO:0000256" key="3">
    <source>
        <dbReference type="ARBA" id="ARBA00012737"/>
    </source>
</evidence>
<comment type="similarity">
    <text evidence="2">Belongs to the asparagine synthetase family.</text>
</comment>
<dbReference type="Gene3D" id="3.40.50.620">
    <property type="entry name" value="HUPs"/>
    <property type="match status" value="1"/>
</dbReference>
<dbReference type="PANTHER" id="PTHR43284">
    <property type="entry name" value="ASPARAGINE SYNTHETASE (GLUTAMINE-HYDROLYZING)"/>
    <property type="match status" value="1"/>
</dbReference>
<reference evidence="12 13" key="1">
    <citation type="submission" date="2020-08" db="EMBL/GenBank/DDBJ databases">
        <title>Sequencing the genomes of 1000 actinobacteria strains.</title>
        <authorList>
            <person name="Klenk H.-P."/>
        </authorList>
    </citation>
    <scope>NUCLEOTIDE SEQUENCE [LARGE SCALE GENOMIC DNA]</scope>
    <source>
        <strain evidence="12 13">DSM 45507</strain>
    </source>
</reference>
<comment type="pathway">
    <text evidence="1">Amino-acid biosynthesis; L-asparagine biosynthesis; L-asparagine from L-aspartate (L-Gln route): step 1/1.</text>
</comment>
<dbReference type="SUPFAM" id="SSF56235">
    <property type="entry name" value="N-terminal nucleophile aminohydrolases (Ntn hydrolases)"/>
    <property type="match status" value="1"/>
</dbReference>
<evidence type="ECO:0000256" key="6">
    <source>
        <dbReference type="ARBA" id="ARBA00022888"/>
    </source>
</evidence>
<dbReference type="CDD" id="cd01991">
    <property type="entry name" value="Asn_synthase_B_C"/>
    <property type="match status" value="1"/>
</dbReference>
<dbReference type="InterPro" id="IPR014729">
    <property type="entry name" value="Rossmann-like_a/b/a_fold"/>
</dbReference>
<evidence type="ECO:0000256" key="1">
    <source>
        <dbReference type="ARBA" id="ARBA00005187"/>
    </source>
</evidence>
<evidence type="ECO:0000313" key="12">
    <source>
        <dbReference type="EMBL" id="MBB5783113.1"/>
    </source>
</evidence>
<keyword evidence="7" id="KW-0315">Glutamine amidotransferase</keyword>
<evidence type="ECO:0000256" key="8">
    <source>
        <dbReference type="ARBA" id="ARBA00048741"/>
    </source>
</evidence>
<dbReference type="Pfam" id="PF13522">
    <property type="entry name" value="GATase_6"/>
    <property type="match status" value="1"/>
</dbReference>
<dbReference type="InterPro" id="IPR001962">
    <property type="entry name" value="Asn_synthase"/>
</dbReference>
<dbReference type="CDD" id="cd00712">
    <property type="entry name" value="AsnB"/>
    <property type="match status" value="1"/>
</dbReference>
<gene>
    <name evidence="12" type="ORF">HD596_009869</name>
</gene>
<dbReference type="InterPro" id="IPR033738">
    <property type="entry name" value="AsnB_N"/>
</dbReference>
<feature type="binding site" evidence="9">
    <location>
        <position position="293"/>
    </location>
    <ligand>
        <name>ATP</name>
        <dbReference type="ChEBI" id="CHEBI:30616"/>
    </ligand>
</feature>
<dbReference type="EC" id="6.3.5.4" evidence="3"/>
<dbReference type="PIRSF" id="PIRSF001589">
    <property type="entry name" value="Asn_synthetase_glu-h"/>
    <property type="match status" value="1"/>
</dbReference>
<dbReference type="GO" id="GO:0004066">
    <property type="term" value="F:asparagine synthase (glutamine-hydrolyzing) activity"/>
    <property type="evidence" value="ECO:0007669"/>
    <property type="project" value="UniProtKB-EC"/>
</dbReference>
<comment type="catalytic activity">
    <reaction evidence="8">
        <text>L-aspartate + L-glutamine + ATP + H2O = L-asparagine + L-glutamate + AMP + diphosphate + H(+)</text>
        <dbReference type="Rhea" id="RHEA:12228"/>
        <dbReference type="ChEBI" id="CHEBI:15377"/>
        <dbReference type="ChEBI" id="CHEBI:15378"/>
        <dbReference type="ChEBI" id="CHEBI:29985"/>
        <dbReference type="ChEBI" id="CHEBI:29991"/>
        <dbReference type="ChEBI" id="CHEBI:30616"/>
        <dbReference type="ChEBI" id="CHEBI:33019"/>
        <dbReference type="ChEBI" id="CHEBI:58048"/>
        <dbReference type="ChEBI" id="CHEBI:58359"/>
        <dbReference type="ChEBI" id="CHEBI:456215"/>
        <dbReference type="EC" id="6.3.5.4"/>
    </reaction>
</comment>
<dbReference type="Gene3D" id="3.60.20.10">
    <property type="entry name" value="Glutamine Phosphoribosylpyrophosphate, subunit 1, domain 1"/>
    <property type="match status" value="1"/>
</dbReference>
<sequence>MSGGLVGWIDLERDLTDRADVVRAMTDTMCDRGPDGGAVHITRHAALGHRRRTAPGVGEGRQPALFATRCSPSPDEGTVVLVYDGAIYNLAAVRRSLGLPPVATDIDVLLHAYLTHGADFAGRLVGAFAMAIWDGRDRRLLLARDHLGLKPLYYHPYPGGILFASLPRGIMANPLFTPRLDRSLMTIALQPRLTLAGETPLVGLHEVKPAHVITYTPDHGPVSRAYWRLASEPHEHTPAETAERVRELLHDAVAGQLPASGPCGAMLSGGVDSTSVAALAARLLPHALDTYCVEFDSDKAHFAPTELRPDVDAPYAAAAAEHMGSRHTTLTATMADLLDVIPATRRARDLPGWGQFDASMYLLFRRMRQDTTVALSGEAADEFFGGYPYLFKPELIRRDTFPWLGDGPKLADFLVPELARDGDEKARYAQLLGEVPRLPGEAGPDARMREVLYLGMAGPLAVVLDRKERMSAAQGLQVRLPFCDHRLVQYVWNVPWSMKCAGGLKSLLKDAMAGLLPPATLTRQKSAYPHVQNPAHDQALVREATWIVNASESPLRAMFDAPRLNDLLKRIGANELRAQLPGGASAAQLLVQLVELNAWVREYRVSVS</sequence>
<keyword evidence="6" id="KW-0028">Amino-acid biosynthesis</keyword>
<keyword evidence="6" id="KW-0061">Asparagine biosynthesis</keyword>
<feature type="site" description="Important for beta-aspartyl-AMP intermediate formation" evidence="10">
    <location>
        <position position="378"/>
    </location>
</feature>
<dbReference type="Pfam" id="PF00733">
    <property type="entry name" value="Asn_synthase"/>
    <property type="match status" value="1"/>
</dbReference>